<evidence type="ECO:0000256" key="2">
    <source>
        <dbReference type="ARBA" id="ARBA00022692"/>
    </source>
</evidence>
<dbReference type="RefSeq" id="WP_394832750.1">
    <property type="nucleotide sequence ID" value="NZ_CP089929.1"/>
</dbReference>
<accession>A0ABZ2KX32</accession>
<protein>
    <submittedName>
        <fullName evidence="6">NADH-quinone oxidoreductase subunit H</fullName>
        <ecNumber evidence="6">1.6.5.9</ecNumber>
    </submittedName>
</protein>
<feature type="transmembrane region" description="Helical" evidence="5">
    <location>
        <begin position="452"/>
        <end position="471"/>
    </location>
</feature>
<feature type="transmembrane region" description="Helical" evidence="5">
    <location>
        <begin position="345"/>
        <end position="367"/>
    </location>
</feature>
<sequence length="595" mass="63242">MPRFDFVSFVAFLVVALFLGAAVLGCEAEPTPQLISVTELTPREAEVGDKLEIAGAGFPQGKSARIAFRGTLYRPGERPARGAVIDAEGTVVGRDSIEVAYTEALDAEFCGIADHRRHTTFEGDLEVSFAAASKGAPPVTAVLHQVTLDLRPPEDSPSVIAERAAEGEKTLAALGLHGAEPTAERGLRVAKVDAGSRAEEAGILADDVLVGFAGVRIGKLADVVIPSGVRDVEVTLRRGAAAREEKRTVHTLGVDRSIPTDVFGAAFIAIAATLVVLLFFTPSRGPITWLEKRFVSAPRSTVAPHTPPRRERIMVAVTVSLCFALLTLLSSLSTASRSLIAELDVPTFAIVSWMTLGTLALLAGGSFSNRLRGVLTIVTFELPVVLALIGAVSIAGSLRLRDIASVQGGWPWEWIAFRSPPAFLLFLAFLAATTKERFSPAARGIVSLAEQVHVLALAGLCAAVFLGGWTLPMLAPGAQRTNGFYALLGCVLFLAKMHGLAHLVARGRRMTSAIDTRMLITLAWRWLVPLSAAALGACVAWAYLRILPEMESLVAAVDVVLALLLIVRLGVRTGSFGLQKLRGRGTAEPHLNPFL</sequence>
<evidence type="ECO:0000256" key="5">
    <source>
        <dbReference type="SAM" id="Phobius"/>
    </source>
</evidence>
<dbReference type="Pfam" id="PF00146">
    <property type="entry name" value="NADHdh"/>
    <property type="match status" value="2"/>
</dbReference>
<evidence type="ECO:0000313" key="6">
    <source>
        <dbReference type="EMBL" id="WXB03125.1"/>
    </source>
</evidence>
<evidence type="ECO:0000256" key="1">
    <source>
        <dbReference type="ARBA" id="ARBA00004141"/>
    </source>
</evidence>
<feature type="transmembrane region" description="Helical" evidence="5">
    <location>
        <begin position="374"/>
        <end position="395"/>
    </location>
</feature>
<keyword evidence="3 5" id="KW-1133">Transmembrane helix</keyword>
<dbReference type="GO" id="GO:0050136">
    <property type="term" value="F:NADH dehydrogenase (quinone) (non-electrogenic) activity"/>
    <property type="evidence" value="ECO:0007669"/>
    <property type="project" value="UniProtKB-EC"/>
</dbReference>
<feature type="transmembrane region" description="Helical" evidence="5">
    <location>
        <begin position="552"/>
        <end position="571"/>
    </location>
</feature>
<dbReference type="InterPro" id="IPR031337">
    <property type="entry name" value="KDPG/KHG_AS_1"/>
</dbReference>
<evidence type="ECO:0000313" key="7">
    <source>
        <dbReference type="Proteomes" id="UP001374803"/>
    </source>
</evidence>
<reference evidence="6" key="1">
    <citation type="submission" date="2021-12" db="EMBL/GenBank/DDBJ databases">
        <title>Discovery of the Pendulisporaceae a myxobacterial family with distinct sporulation behavior and unique specialized metabolism.</title>
        <authorList>
            <person name="Garcia R."/>
            <person name="Popoff A."/>
            <person name="Bader C.D."/>
            <person name="Loehr J."/>
            <person name="Walesch S."/>
            <person name="Walt C."/>
            <person name="Boldt J."/>
            <person name="Bunk B."/>
            <person name="Haeckl F.J.F.P.J."/>
            <person name="Gunesch A.P."/>
            <person name="Birkelbach J."/>
            <person name="Nuebel U."/>
            <person name="Pietschmann T."/>
            <person name="Bach T."/>
            <person name="Mueller R."/>
        </authorList>
    </citation>
    <scope>NUCLEOTIDE SEQUENCE</scope>
    <source>
        <strain evidence="6">MSr11367</strain>
    </source>
</reference>
<dbReference type="InterPro" id="IPR036034">
    <property type="entry name" value="PDZ_sf"/>
</dbReference>
<feature type="transmembrane region" description="Helical" evidence="5">
    <location>
        <begin position="483"/>
        <end position="505"/>
    </location>
</feature>
<organism evidence="6 7">
    <name type="scientific">Pendulispora rubella</name>
    <dbReference type="NCBI Taxonomy" id="2741070"/>
    <lineage>
        <taxon>Bacteria</taxon>
        <taxon>Pseudomonadati</taxon>
        <taxon>Myxococcota</taxon>
        <taxon>Myxococcia</taxon>
        <taxon>Myxococcales</taxon>
        <taxon>Sorangiineae</taxon>
        <taxon>Pendulisporaceae</taxon>
        <taxon>Pendulispora</taxon>
    </lineage>
</organism>
<gene>
    <name evidence="6" type="ORF">LVJ94_40240</name>
</gene>
<dbReference type="PROSITE" id="PS00159">
    <property type="entry name" value="ALDOLASE_KDPG_KHG_1"/>
    <property type="match status" value="1"/>
</dbReference>
<feature type="transmembrane region" description="Helical" evidence="5">
    <location>
        <begin position="313"/>
        <end position="333"/>
    </location>
</feature>
<comment type="subcellular location">
    <subcellularLocation>
        <location evidence="1">Membrane</location>
        <topology evidence="1">Multi-pass membrane protein</topology>
    </subcellularLocation>
</comment>
<name>A0ABZ2KX32_9BACT</name>
<proteinExistence type="predicted"/>
<feature type="transmembrane region" description="Helical" evidence="5">
    <location>
        <begin position="526"/>
        <end position="546"/>
    </location>
</feature>
<keyword evidence="6" id="KW-0560">Oxidoreductase</keyword>
<keyword evidence="7" id="KW-1185">Reference proteome</keyword>
<keyword evidence="4 5" id="KW-0472">Membrane</keyword>
<dbReference type="Gene3D" id="2.30.42.10">
    <property type="match status" value="1"/>
</dbReference>
<feature type="transmembrane region" description="Helical" evidence="5">
    <location>
        <begin position="415"/>
        <end position="432"/>
    </location>
</feature>
<dbReference type="EC" id="1.6.5.9" evidence="6"/>
<evidence type="ECO:0000256" key="3">
    <source>
        <dbReference type="ARBA" id="ARBA00022989"/>
    </source>
</evidence>
<feature type="transmembrane region" description="Helical" evidence="5">
    <location>
        <begin position="262"/>
        <end position="280"/>
    </location>
</feature>
<dbReference type="SUPFAM" id="SSF50156">
    <property type="entry name" value="PDZ domain-like"/>
    <property type="match status" value="1"/>
</dbReference>
<dbReference type="Proteomes" id="UP001374803">
    <property type="component" value="Chromosome"/>
</dbReference>
<dbReference type="PROSITE" id="PS51257">
    <property type="entry name" value="PROKAR_LIPOPROTEIN"/>
    <property type="match status" value="1"/>
</dbReference>
<dbReference type="InterPro" id="IPR001694">
    <property type="entry name" value="NADH_UbQ_OxRdtase_su1/FPO"/>
</dbReference>
<keyword evidence="2 5" id="KW-0812">Transmembrane</keyword>
<dbReference type="EMBL" id="CP089983">
    <property type="protein sequence ID" value="WXB03125.1"/>
    <property type="molecule type" value="Genomic_DNA"/>
</dbReference>
<evidence type="ECO:0000256" key="4">
    <source>
        <dbReference type="ARBA" id="ARBA00023136"/>
    </source>
</evidence>